<dbReference type="InterPro" id="IPR007331">
    <property type="entry name" value="Htaa"/>
</dbReference>
<comment type="caution">
    <text evidence="5">The sequence shown here is derived from an EMBL/GenBank/DDBJ whole genome shotgun (WGS) entry which is preliminary data.</text>
</comment>
<accession>A0A9Q4C6Q8</accession>
<evidence type="ECO:0000313" key="5">
    <source>
        <dbReference type="EMBL" id="MCX7467545.1"/>
    </source>
</evidence>
<dbReference type="Proteomes" id="UP001071478">
    <property type="component" value="Unassembled WGS sequence"/>
</dbReference>
<dbReference type="Pfam" id="PF04213">
    <property type="entry name" value="HtaA"/>
    <property type="match status" value="1"/>
</dbReference>
<feature type="domain" description="Long Rib" evidence="4">
    <location>
        <begin position="654"/>
        <end position="746"/>
    </location>
</feature>
<dbReference type="RefSeq" id="WP_200255433.1">
    <property type="nucleotide sequence ID" value="NZ_JAENIQ020000002.1"/>
</dbReference>
<proteinExistence type="predicted"/>
<evidence type="ECO:0000259" key="3">
    <source>
        <dbReference type="Pfam" id="PF04213"/>
    </source>
</evidence>
<dbReference type="InterPro" id="IPR044055">
    <property type="entry name" value="RibLong"/>
</dbReference>
<evidence type="ECO:0000313" key="6">
    <source>
        <dbReference type="Proteomes" id="UP001071478"/>
    </source>
</evidence>
<dbReference type="Gene3D" id="2.60.40.10">
    <property type="entry name" value="Immunoglobulins"/>
    <property type="match status" value="1"/>
</dbReference>
<dbReference type="EMBL" id="JAPMKU010000001">
    <property type="protein sequence ID" value="MCX7467545.1"/>
    <property type="molecule type" value="Genomic_DNA"/>
</dbReference>
<keyword evidence="1" id="KW-0812">Transmembrane</keyword>
<dbReference type="NCBIfam" id="NF038186">
    <property type="entry name" value="YPDG_rpt"/>
    <property type="match status" value="1"/>
</dbReference>
<sequence length="799" mass="83907">MTRRNTRLRRTGTAVLVCLALGTGPLAAAPASADENNPIGLEHTAEKTEYADDTPAMYWNVRDLFMQISGGADTTLDGARQGSGDIIWPFVGRDTTPDGEVRVRYHGTANIRSFCETPDEVRGTCQLDLTFSQPWVTYDPATGRGVFSAIVHTVNRNSGEWEGPDRIDLATFDLKNGRYNTNGDLTTWADVPSALTRAGAHAFSDILEEGDSLSLLDFTYTGAPGFTGAGAGGYSTTASEHTGVVLEHAARIFPRSDGSVVLVAGDHDLNTAVLLGPDMRQIGEKRGIDLDSDNPSAFDAAGDILYFAGFNEPAGFLDPVVDTPVYRVAVTAAGVGEPELIVRVPDRVTSLGFNSATGELGVIHQKRNGGDRFTTIVPGGAATTVDLPDGHTLYGVPEDDEYYSDGVYGEYTPNGQASKLFGLPDGTWLSVNDHGTNFVAGTTDGFGDPRKRGAAPVHVTPKEEVTATVMTEAWPQYEFVASNDGVTVRGNRIAIWNDYADQERQGVAVYSYEGGEFTLVHARDKVVVGDRNLANIAGGAFDDAGNLVLTDADKSTLVIIDPATYEVLDSATLSSFMKGTESNQNESVIATGNRIVVIDGRPTTGDPDGDLGTYIGLQLLEEATSAGKLDPGVTPFHLDESLNGGAGVPVTDARDLEPVYGVSAAVVGRTSRSTAPTFTSESGRAPGAVTYSLEGDRPGGAEVDPVSGVVTLTPGPADEGKTIGVVVTVTYGDGSTDRTIAAFSVTVGDGEPGGGSGSSGIPVLIPMLTVGGFLALIAGLIHYLRTQMPGAFHLPWAAR</sequence>
<organism evidence="5 6">
    <name type="scientific">Corynebacterium pygosceleis</name>
    <dbReference type="NCBI Taxonomy" id="2800406"/>
    <lineage>
        <taxon>Bacteria</taxon>
        <taxon>Bacillati</taxon>
        <taxon>Actinomycetota</taxon>
        <taxon>Actinomycetes</taxon>
        <taxon>Mycobacteriales</taxon>
        <taxon>Corynebacteriaceae</taxon>
        <taxon>Corynebacterium</taxon>
    </lineage>
</organism>
<reference evidence="5" key="1">
    <citation type="submission" date="2022-11" db="EMBL/GenBank/DDBJ databases">
        <title>Corynebacterium sp. isolated from Penguins.</title>
        <authorList>
            <person name="Sedlar K."/>
            <person name="Svec P."/>
        </authorList>
    </citation>
    <scope>NUCLEOTIDE SEQUENCE</scope>
    <source>
        <strain evidence="5">P7374</strain>
    </source>
</reference>
<dbReference type="AlphaFoldDB" id="A0A9Q4C6Q8"/>
<keyword evidence="2" id="KW-0732">Signal</keyword>
<dbReference type="SUPFAM" id="SSF69322">
    <property type="entry name" value="Tricorn protease domain 2"/>
    <property type="match status" value="1"/>
</dbReference>
<feature type="chain" id="PRO_5040353653" evidence="2">
    <location>
        <begin position="29"/>
        <end position="799"/>
    </location>
</feature>
<evidence type="ECO:0000256" key="1">
    <source>
        <dbReference type="SAM" id="Phobius"/>
    </source>
</evidence>
<evidence type="ECO:0000256" key="2">
    <source>
        <dbReference type="SAM" id="SignalP"/>
    </source>
</evidence>
<evidence type="ECO:0000259" key="4">
    <source>
        <dbReference type="Pfam" id="PF18957"/>
    </source>
</evidence>
<feature type="transmembrane region" description="Helical" evidence="1">
    <location>
        <begin position="763"/>
        <end position="784"/>
    </location>
</feature>
<name>A0A9Q4C6Q8_9CORY</name>
<dbReference type="InterPro" id="IPR013783">
    <property type="entry name" value="Ig-like_fold"/>
</dbReference>
<dbReference type="Pfam" id="PF18957">
    <property type="entry name" value="RibLong"/>
    <property type="match status" value="1"/>
</dbReference>
<keyword evidence="1" id="KW-1133">Transmembrane helix</keyword>
<feature type="signal peptide" evidence="2">
    <location>
        <begin position="1"/>
        <end position="28"/>
    </location>
</feature>
<feature type="domain" description="Htaa" evidence="3">
    <location>
        <begin position="59"/>
        <end position="218"/>
    </location>
</feature>
<dbReference type="GO" id="GO:0005975">
    <property type="term" value="P:carbohydrate metabolic process"/>
    <property type="evidence" value="ECO:0007669"/>
    <property type="project" value="UniProtKB-ARBA"/>
</dbReference>
<protein>
    <submittedName>
        <fullName evidence="5">HtaA domain-containing protein</fullName>
    </submittedName>
</protein>
<gene>
    <name evidence="5" type="ORF">OS129_01430</name>
</gene>
<keyword evidence="1" id="KW-0472">Membrane</keyword>